<proteinExistence type="predicted"/>
<feature type="compositionally biased region" description="Polar residues" evidence="1">
    <location>
        <begin position="7"/>
        <end position="19"/>
    </location>
</feature>
<name>A0ABD3FXN2_9STRA</name>
<sequence length="113" mass="11526">MLGEGYTQISTGAATSGSDQILPGEAPPASQGRRNQPHSRSMIWLGDTNASTGQDPCSSDAPTVLTQQPAPSSTETANTIASRAIQAAPTAFNLDAFMAAFNQTAPVAPPAPN</sequence>
<protein>
    <submittedName>
        <fullName evidence="2">Uncharacterized protein</fullName>
    </submittedName>
</protein>
<feature type="compositionally biased region" description="Polar residues" evidence="1">
    <location>
        <begin position="48"/>
        <end position="77"/>
    </location>
</feature>
<reference evidence="2 3" key="1">
    <citation type="submission" date="2024-09" db="EMBL/GenBank/DDBJ databases">
        <title>Genome sequencing and assembly of Phytophthora oleae, isolate VK10A, causative agent of rot of olive drupes.</title>
        <authorList>
            <person name="Conti Taguali S."/>
            <person name="Riolo M."/>
            <person name="La Spada F."/>
            <person name="Cacciola S.O."/>
            <person name="Dionisio G."/>
        </authorList>
    </citation>
    <scope>NUCLEOTIDE SEQUENCE [LARGE SCALE GENOMIC DNA]</scope>
    <source>
        <strain evidence="2 3">VK10A</strain>
    </source>
</reference>
<gene>
    <name evidence="2" type="ORF">V7S43_003597</name>
</gene>
<keyword evidence="3" id="KW-1185">Reference proteome</keyword>
<comment type="caution">
    <text evidence="2">The sequence shown here is derived from an EMBL/GenBank/DDBJ whole genome shotgun (WGS) entry which is preliminary data.</text>
</comment>
<dbReference type="AlphaFoldDB" id="A0ABD3FXN2"/>
<evidence type="ECO:0000256" key="1">
    <source>
        <dbReference type="SAM" id="MobiDB-lite"/>
    </source>
</evidence>
<dbReference type="Proteomes" id="UP001632037">
    <property type="component" value="Unassembled WGS sequence"/>
</dbReference>
<organism evidence="2 3">
    <name type="scientific">Phytophthora oleae</name>
    <dbReference type="NCBI Taxonomy" id="2107226"/>
    <lineage>
        <taxon>Eukaryota</taxon>
        <taxon>Sar</taxon>
        <taxon>Stramenopiles</taxon>
        <taxon>Oomycota</taxon>
        <taxon>Peronosporomycetes</taxon>
        <taxon>Peronosporales</taxon>
        <taxon>Peronosporaceae</taxon>
        <taxon>Phytophthora</taxon>
    </lineage>
</organism>
<dbReference type="EMBL" id="JBIMZQ010000005">
    <property type="protein sequence ID" value="KAL3671687.1"/>
    <property type="molecule type" value="Genomic_DNA"/>
</dbReference>
<evidence type="ECO:0000313" key="2">
    <source>
        <dbReference type="EMBL" id="KAL3671687.1"/>
    </source>
</evidence>
<accession>A0ABD3FXN2</accession>
<evidence type="ECO:0000313" key="3">
    <source>
        <dbReference type="Proteomes" id="UP001632037"/>
    </source>
</evidence>
<feature type="region of interest" description="Disordered" evidence="1">
    <location>
        <begin position="1"/>
        <end position="77"/>
    </location>
</feature>